<accession>A0A6J7FNH2</accession>
<organism evidence="1">
    <name type="scientific">freshwater metagenome</name>
    <dbReference type="NCBI Taxonomy" id="449393"/>
    <lineage>
        <taxon>unclassified sequences</taxon>
        <taxon>metagenomes</taxon>
        <taxon>ecological metagenomes</taxon>
    </lineage>
</organism>
<sequence>MSTTTRTDPATLRYLLGNGPRPHGVCPTIGSTLQGWLISTQPLTPVGVSHHQLAELVADTDHGPGTAAHRAWLLADHLAHHTVQRYASTLGHLTGPVGALPADCATHSGEALRLLTKTTSHLPVGDHGRRRSTSRALADGGIAGLIAGACTTPLQQPLAVAIAGACGELILRTACALTPEEAHHLTVAEREHTLRLLADLPADTAITDPTT</sequence>
<evidence type="ECO:0000313" key="1">
    <source>
        <dbReference type="EMBL" id="CAB4897272.1"/>
    </source>
</evidence>
<gene>
    <name evidence="1" type="ORF">UFOPK3609_00087</name>
</gene>
<dbReference type="EMBL" id="CAFBMQ010000002">
    <property type="protein sequence ID" value="CAB4897272.1"/>
    <property type="molecule type" value="Genomic_DNA"/>
</dbReference>
<reference evidence="1" key="1">
    <citation type="submission" date="2020-05" db="EMBL/GenBank/DDBJ databases">
        <authorList>
            <person name="Chiriac C."/>
            <person name="Salcher M."/>
            <person name="Ghai R."/>
            <person name="Kavagutti S V."/>
        </authorList>
    </citation>
    <scope>NUCLEOTIDE SEQUENCE</scope>
</reference>
<name>A0A6J7FNH2_9ZZZZ</name>
<protein>
    <submittedName>
        <fullName evidence="1">Unannotated protein</fullName>
    </submittedName>
</protein>
<dbReference type="AlphaFoldDB" id="A0A6J7FNH2"/>
<proteinExistence type="predicted"/>